<comment type="caution">
    <text evidence="6">The sequence shown here is derived from an EMBL/GenBank/DDBJ whole genome shotgun (WGS) entry which is preliminary data.</text>
</comment>
<dbReference type="Pfam" id="PF02522">
    <property type="entry name" value="Antibiotic_NAT"/>
    <property type="match status" value="1"/>
</dbReference>
<dbReference type="Proteomes" id="UP000249248">
    <property type="component" value="Unassembled WGS sequence"/>
</dbReference>
<proteinExistence type="inferred from homology"/>
<evidence type="ECO:0000256" key="1">
    <source>
        <dbReference type="ARBA" id="ARBA00006383"/>
    </source>
</evidence>
<dbReference type="OrthoDB" id="7330654at2"/>
<reference evidence="6 7" key="1">
    <citation type="submission" date="2018-06" db="EMBL/GenBank/DDBJ databases">
        <title>The draft genome sequence of Crocinitomix sp. SM1701.</title>
        <authorList>
            <person name="Zhang X."/>
        </authorList>
    </citation>
    <scope>NUCLEOTIDE SEQUENCE [LARGE SCALE GENOMIC DNA]</scope>
    <source>
        <strain evidence="6 7">SM1701</strain>
    </source>
</reference>
<keyword evidence="5" id="KW-0046">Antibiotic resistance</keyword>
<keyword evidence="3 5" id="KW-0808">Transferase</keyword>
<dbReference type="RefSeq" id="WP_111062775.1">
    <property type="nucleotide sequence ID" value="NZ_JBHUCU010000016.1"/>
</dbReference>
<evidence type="ECO:0000313" key="7">
    <source>
        <dbReference type="Proteomes" id="UP000249248"/>
    </source>
</evidence>
<evidence type="ECO:0000256" key="5">
    <source>
        <dbReference type="RuleBase" id="RU365031"/>
    </source>
</evidence>
<accession>A0A2W1N129</accession>
<sequence>MSWKDTLRAITPAYLLSWNRKRKKNKRNKTLQKLAETGQSLTAQTILNDLKRMGIRAGDTLLVHSSLSRIGHLSEGPKTFIDALLSAIGPNGNLLMPTSPNADYQLNYIRNTPFFDVLNSPSKTGKITEYFRALPDSKRSLHPTEPVSAIGPLGDYFIKDHFNQLTPYNKNSPFYKVGEMGGKILYVGVTLDNAGTSLHTLEDAIPDFKYPVYYPEIMEIQVFDELGNAHLVKTKVHDPKYSKLRKCDQLIPHFVAAGVLKQVKIGQANTLLVDAKGFFDTMVKLYNEKGITMYTPNGETLNV</sequence>
<keyword evidence="4 5" id="KW-0012">Acyltransferase</keyword>
<keyword evidence="7" id="KW-1185">Reference proteome</keyword>
<organism evidence="6 7">
    <name type="scientific">Putridiphycobacter roseus</name>
    <dbReference type="NCBI Taxonomy" id="2219161"/>
    <lineage>
        <taxon>Bacteria</taxon>
        <taxon>Pseudomonadati</taxon>
        <taxon>Bacteroidota</taxon>
        <taxon>Flavobacteriia</taxon>
        <taxon>Flavobacteriales</taxon>
        <taxon>Crocinitomicaceae</taxon>
        <taxon>Putridiphycobacter</taxon>
    </lineage>
</organism>
<dbReference type="PANTHER" id="PTHR11104:SF0">
    <property type="entry name" value="SPBETA PROPHAGE-DERIVED AMINOGLYCOSIDE N(3')-ACETYLTRANSFERASE-LIKE PROTEIN YOKD"/>
    <property type="match status" value="1"/>
</dbReference>
<dbReference type="PANTHER" id="PTHR11104">
    <property type="entry name" value="AMINOGLYCOSIDE N3-ACETYLTRANSFERASE"/>
    <property type="match status" value="1"/>
</dbReference>
<dbReference type="GO" id="GO:0046353">
    <property type="term" value="F:aminoglycoside 3-N-acetyltransferase activity"/>
    <property type="evidence" value="ECO:0007669"/>
    <property type="project" value="UniProtKB-EC"/>
</dbReference>
<evidence type="ECO:0000256" key="2">
    <source>
        <dbReference type="ARBA" id="ARBA00012882"/>
    </source>
</evidence>
<dbReference type="InterPro" id="IPR028345">
    <property type="entry name" value="Antibiotic_NAT-like"/>
</dbReference>
<evidence type="ECO:0000256" key="3">
    <source>
        <dbReference type="ARBA" id="ARBA00022679"/>
    </source>
</evidence>
<dbReference type="AlphaFoldDB" id="A0A2W1N129"/>
<protein>
    <recommendedName>
        <fullName evidence="2 5">Aminoglycoside N(3)-acetyltransferase</fullName>
        <ecNumber evidence="5">2.3.1.-</ecNumber>
    </recommendedName>
</protein>
<dbReference type="GO" id="GO:0046677">
    <property type="term" value="P:response to antibiotic"/>
    <property type="evidence" value="ECO:0007669"/>
    <property type="project" value="UniProtKB-KW"/>
</dbReference>
<dbReference type="EC" id="2.3.1.-" evidence="5"/>
<dbReference type="InterPro" id="IPR003679">
    <property type="entry name" value="Amioglycoside_AcTrfase"/>
</dbReference>
<comment type="catalytic activity">
    <reaction evidence="5">
        <text>a 2-deoxystreptamine antibiotic + acetyl-CoA = an N(3)-acetyl-2-deoxystreptamine antibiotic + CoA + H(+)</text>
        <dbReference type="Rhea" id="RHEA:12665"/>
        <dbReference type="ChEBI" id="CHEBI:15378"/>
        <dbReference type="ChEBI" id="CHEBI:57287"/>
        <dbReference type="ChEBI" id="CHEBI:57288"/>
        <dbReference type="ChEBI" id="CHEBI:57921"/>
        <dbReference type="ChEBI" id="CHEBI:77452"/>
        <dbReference type="EC" id="2.3.1.81"/>
    </reaction>
</comment>
<dbReference type="SUPFAM" id="SSF110710">
    <property type="entry name" value="TTHA0583/YokD-like"/>
    <property type="match status" value="1"/>
</dbReference>
<comment type="similarity">
    <text evidence="1 5">Belongs to the antibiotic N-acetyltransferase family.</text>
</comment>
<dbReference type="EMBL" id="QKSB01000004">
    <property type="protein sequence ID" value="PZE17250.1"/>
    <property type="molecule type" value="Genomic_DNA"/>
</dbReference>
<evidence type="ECO:0000313" key="6">
    <source>
        <dbReference type="EMBL" id="PZE17250.1"/>
    </source>
</evidence>
<evidence type="ECO:0000256" key="4">
    <source>
        <dbReference type="ARBA" id="ARBA00023315"/>
    </source>
</evidence>
<gene>
    <name evidence="6" type="ORF">DNU06_08225</name>
</gene>
<name>A0A2W1N129_9FLAO</name>